<reference evidence="26" key="1">
    <citation type="submission" date="2025-08" db="UniProtKB">
        <authorList>
            <consortium name="RefSeq"/>
        </authorList>
    </citation>
    <scope>IDENTIFICATION</scope>
</reference>
<keyword evidence="9" id="KW-0547">Nucleotide-binding</keyword>
<dbReference type="PaxDb" id="121845-A0A3Q0J852"/>
<evidence type="ECO:0000256" key="7">
    <source>
        <dbReference type="ARBA" id="ARBA00022722"/>
    </source>
</evidence>
<evidence type="ECO:0000256" key="18">
    <source>
        <dbReference type="ARBA" id="ARBA00023242"/>
    </source>
</evidence>
<dbReference type="GO" id="GO:0005634">
    <property type="term" value="C:nucleus"/>
    <property type="evidence" value="ECO:0007669"/>
    <property type="project" value="UniProtKB-SubCell"/>
</dbReference>
<dbReference type="GO" id="GO:0046872">
    <property type="term" value="F:metal ion binding"/>
    <property type="evidence" value="ECO:0007669"/>
    <property type="project" value="UniProtKB-KW"/>
</dbReference>
<dbReference type="CDD" id="cd18808">
    <property type="entry name" value="SF1_C_Upf1"/>
    <property type="match status" value="1"/>
</dbReference>
<dbReference type="GO" id="GO:0051539">
    <property type="term" value="F:4 iron, 4 sulfur cluster binding"/>
    <property type="evidence" value="ECO:0007669"/>
    <property type="project" value="UniProtKB-KW"/>
</dbReference>
<evidence type="ECO:0000256" key="5">
    <source>
        <dbReference type="ARBA" id="ARBA00022485"/>
    </source>
</evidence>
<keyword evidence="15" id="KW-0411">Iron-sulfur</keyword>
<dbReference type="Gene3D" id="3.40.50.300">
    <property type="entry name" value="P-loop containing nucleotide triphosphate hydrolases"/>
    <property type="match status" value="2"/>
</dbReference>
<evidence type="ECO:0000256" key="11">
    <source>
        <dbReference type="ARBA" id="ARBA00022801"/>
    </source>
</evidence>
<keyword evidence="17" id="KW-0234">DNA repair</keyword>
<evidence type="ECO:0000256" key="4">
    <source>
        <dbReference type="ARBA" id="ARBA00012551"/>
    </source>
</evidence>
<evidence type="ECO:0000256" key="15">
    <source>
        <dbReference type="ARBA" id="ARBA00023014"/>
    </source>
</evidence>
<gene>
    <name evidence="26" type="primary">LOC103516415</name>
</gene>
<evidence type="ECO:0000256" key="8">
    <source>
        <dbReference type="ARBA" id="ARBA00022723"/>
    </source>
</evidence>
<evidence type="ECO:0000313" key="26">
    <source>
        <dbReference type="RefSeq" id="XP_026684621.1"/>
    </source>
</evidence>
<keyword evidence="11" id="KW-0378">Hydrolase</keyword>
<dbReference type="Pfam" id="PF13087">
    <property type="entry name" value="AAA_12"/>
    <property type="match status" value="1"/>
</dbReference>
<evidence type="ECO:0000256" key="1">
    <source>
        <dbReference type="ARBA" id="ARBA00001966"/>
    </source>
</evidence>
<feature type="region of interest" description="Disordered" evidence="21">
    <location>
        <begin position="65"/>
        <end position="86"/>
    </location>
</feature>
<evidence type="ECO:0000256" key="6">
    <source>
        <dbReference type="ARBA" id="ARBA00022705"/>
    </source>
</evidence>
<dbReference type="GO" id="GO:0006281">
    <property type="term" value="P:DNA repair"/>
    <property type="evidence" value="ECO:0007669"/>
    <property type="project" value="UniProtKB-KW"/>
</dbReference>
<dbReference type="GO" id="GO:0006260">
    <property type="term" value="P:DNA replication"/>
    <property type="evidence" value="ECO:0007669"/>
    <property type="project" value="UniProtKB-KW"/>
</dbReference>
<proteinExistence type="inferred from homology"/>
<accession>A0A3Q0J852</accession>
<evidence type="ECO:0000256" key="2">
    <source>
        <dbReference type="ARBA" id="ARBA00004123"/>
    </source>
</evidence>
<keyword evidence="12" id="KW-0347">Helicase</keyword>
<evidence type="ECO:0000256" key="12">
    <source>
        <dbReference type="ARBA" id="ARBA00022806"/>
    </source>
</evidence>
<comment type="cofactor">
    <cofactor evidence="1">
        <name>[4Fe-4S] cluster</name>
        <dbReference type="ChEBI" id="CHEBI:49883"/>
    </cofactor>
</comment>
<evidence type="ECO:0000259" key="22">
    <source>
        <dbReference type="Pfam" id="PF08696"/>
    </source>
</evidence>
<dbReference type="GeneID" id="103516415"/>
<dbReference type="GO" id="GO:0016887">
    <property type="term" value="F:ATP hydrolysis activity"/>
    <property type="evidence" value="ECO:0007669"/>
    <property type="project" value="RHEA"/>
</dbReference>
<dbReference type="RefSeq" id="XP_026684621.1">
    <property type="nucleotide sequence ID" value="XM_026828820.1"/>
</dbReference>
<dbReference type="InterPro" id="IPR011604">
    <property type="entry name" value="PDDEXK-like_dom_sf"/>
</dbReference>
<feature type="compositionally biased region" description="Low complexity" evidence="21">
    <location>
        <begin position="21"/>
        <end position="30"/>
    </location>
</feature>
<dbReference type="InterPro" id="IPR027417">
    <property type="entry name" value="P-loop_NTPase"/>
</dbReference>
<keyword evidence="5" id="KW-0004">4Fe-4S</keyword>
<dbReference type="SUPFAM" id="SSF52540">
    <property type="entry name" value="P-loop containing nucleoside triphosphate hydrolases"/>
    <property type="match status" value="1"/>
</dbReference>
<comment type="catalytic activity">
    <reaction evidence="20">
        <text>ATP + H2O = ADP + phosphate + H(+)</text>
        <dbReference type="Rhea" id="RHEA:13065"/>
        <dbReference type="ChEBI" id="CHEBI:15377"/>
        <dbReference type="ChEBI" id="CHEBI:15378"/>
        <dbReference type="ChEBI" id="CHEBI:30616"/>
        <dbReference type="ChEBI" id="CHEBI:43474"/>
        <dbReference type="ChEBI" id="CHEBI:456216"/>
        <dbReference type="EC" id="3.6.4.12"/>
    </reaction>
</comment>
<dbReference type="GO" id="GO:0003677">
    <property type="term" value="F:DNA binding"/>
    <property type="evidence" value="ECO:0007669"/>
    <property type="project" value="UniProtKB-KW"/>
</dbReference>
<evidence type="ECO:0000256" key="14">
    <source>
        <dbReference type="ARBA" id="ARBA00023004"/>
    </source>
</evidence>
<comment type="similarity">
    <text evidence="3">Belongs to the DNA2/NAM7 helicase family.</text>
</comment>
<keyword evidence="18" id="KW-0539">Nucleus</keyword>
<evidence type="ECO:0000256" key="20">
    <source>
        <dbReference type="ARBA" id="ARBA00047995"/>
    </source>
</evidence>
<keyword evidence="19" id="KW-0511">Multifunctional enzyme</keyword>
<evidence type="ECO:0000256" key="21">
    <source>
        <dbReference type="SAM" id="MobiDB-lite"/>
    </source>
</evidence>
<feature type="region of interest" description="Disordered" evidence="21">
    <location>
        <begin position="206"/>
        <end position="242"/>
    </location>
</feature>
<feature type="domain" description="DNA2/NAM7 helicase helicase" evidence="23">
    <location>
        <begin position="988"/>
        <end position="1048"/>
    </location>
</feature>
<dbReference type="InterPro" id="IPR041679">
    <property type="entry name" value="DNA2/NAM7-like_C"/>
</dbReference>
<protein>
    <recommendedName>
        <fullName evidence="4">DNA helicase</fullName>
        <ecNumber evidence="4">3.6.4.12</ecNumber>
    </recommendedName>
</protein>
<dbReference type="Pfam" id="PF08696">
    <property type="entry name" value="Dna2"/>
    <property type="match status" value="2"/>
</dbReference>
<evidence type="ECO:0000256" key="13">
    <source>
        <dbReference type="ARBA" id="ARBA00022840"/>
    </source>
</evidence>
<dbReference type="EC" id="3.6.4.12" evidence="4"/>
<evidence type="ECO:0000259" key="23">
    <source>
        <dbReference type="Pfam" id="PF13086"/>
    </source>
</evidence>
<evidence type="ECO:0000256" key="10">
    <source>
        <dbReference type="ARBA" id="ARBA00022763"/>
    </source>
</evidence>
<dbReference type="GO" id="GO:0005524">
    <property type="term" value="F:ATP binding"/>
    <property type="evidence" value="ECO:0007669"/>
    <property type="project" value="UniProtKB-KW"/>
</dbReference>
<organism evidence="25 26">
    <name type="scientific">Diaphorina citri</name>
    <name type="common">Asian citrus psyllid</name>
    <dbReference type="NCBI Taxonomy" id="121845"/>
    <lineage>
        <taxon>Eukaryota</taxon>
        <taxon>Metazoa</taxon>
        <taxon>Ecdysozoa</taxon>
        <taxon>Arthropoda</taxon>
        <taxon>Hexapoda</taxon>
        <taxon>Insecta</taxon>
        <taxon>Pterygota</taxon>
        <taxon>Neoptera</taxon>
        <taxon>Paraneoptera</taxon>
        <taxon>Hemiptera</taxon>
        <taxon>Sternorrhyncha</taxon>
        <taxon>Psylloidea</taxon>
        <taxon>Psyllidae</taxon>
        <taxon>Diaphorininae</taxon>
        <taxon>Diaphorina</taxon>
    </lineage>
</organism>
<dbReference type="InterPro" id="IPR041677">
    <property type="entry name" value="DNA2/NAM7_AAA_11"/>
</dbReference>
<feature type="domain" description="DNA2/NAM7 helicase-like C-terminal" evidence="24">
    <location>
        <begin position="1055"/>
        <end position="1245"/>
    </location>
</feature>
<dbReference type="InterPro" id="IPR047187">
    <property type="entry name" value="SF1_C_Upf1"/>
</dbReference>
<dbReference type="Gene3D" id="3.90.320.10">
    <property type="match status" value="1"/>
</dbReference>
<keyword evidence="6" id="KW-0235">DNA replication</keyword>
<feature type="compositionally biased region" description="Polar residues" evidence="21">
    <location>
        <begin position="220"/>
        <end position="242"/>
    </location>
</feature>
<feature type="compositionally biased region" description="Basic and acidic residues" evidence="21">
    <location>
        <begin position="1"/>
        <end position="11"/>
    </location>
</feature>
<keyword evidence="7" id="KW-0540">Nuclease</keyword>
<dbReference type="GO" id="GO:0043139">
    <property type="term" value="F:5'-3' DNA helicase activity"/>
    <property type="evidence" value="ECO:0007669"/>
    <property type="project" value="TreeGrafter"/>
</dbReference>
<keyword evidence="25" id="KW-1185">Reference proteome</keyword>
<evidence type="ECO:0000256" key="19">
    <source>
        <dbReference type="ARBA" id="ARBA00023268"/>
    </source>
</evidence>
<evidence type="ECO:0000313" key="25">
    <source>
        <dbReference type="Proteomes" id="UP000079169"/>
    </source>
</evidence>
<sequence>MKPTKSKDTKNQPKISTFLVPSNPFSNKSPSKQLKISSFFTKVNAKNSQEENICSKSGVKLLLSSPECIPGSPDQPKKRKRNDEPCKRKLFKLDNYNKLLYDPTDNDDCQIIESTPSEKQINHEPKEKIKNSSIVGRSHELKNVLVQQNPSHENNEQASFKSKSGAQSFSKFQTRTDKILSNVIKTTEDNIPPNKLSKLHVKTTNTHINSEEHKQKRGMSKQSNISNVDTKSNLNNKNIGKSDQSVHFKNKKNDKDQKMNTCSRKPSICDKVTVQKPSILENDDLLDQLLGELDTNVRDKNLEQDKYDHTIKEKEYTDCSKQTVDNILIGNFGSKSPLVELNGNILSPNRNENAPKPTNREENSLEFKNVKNSLEENIDILCDQEVVNIGHPLVINESGKTTLNELPQRKNSSQKSEEAVQLSINADCEHNLQMPTPVKEAKCEEYTPIINVPRTPEKSEEVSSISQEVAAVLSATKSPILSSPSKKLIPDLSFISKINFDDDDEEWNFSQIDNLQKLDLTRFNKCEILNMETITGSQLKLCLKPCDSTENTTTWCLVMGSWVHTQLNVGDIINIKAEYSNEYQSWIVDNSRGLIVFQPDILVSGTSVVGALFCMRKSILSDLFNSDGSWVLKGNLRTDSELRKVIESLISSQDTILMLYGSLMSLEDTKAELTSFIPRIQNFLATYVDSKKPPGKSTWDGRYACSLSRSYPIPSLVFSLSQYVIVSSSTQPAVASGFITALNENSLGLNLDRDLSALSAGGSKFHVDTYESQSLLSFNLIGKIRTMEVLKGNLRTDSELRKVIESLISSQDTILMLYGSLMSLEDTKAELTSFIPRIQNFLATYVDSKKPPGKSTWDGQIVKVQDIEENIWLPNLGIKGKVDVTVKVRSRNVVKTLPLELKTGRASRSAEHRGQVILYAMMMSEMGDQAVDSGLLLYLRFRKSSTLACLIELFVRLKLSVLVTSHTHSAVDNLLIRLIDRVPFLRLVVGVTCMGSVHPLLTKRTFNVCIVDEATQVLLPAVLPPLLSAEKFVLVGDPEQLSPLVVSREASELGLSESLFSRLDRPVVTTCLTAQYRMNRFITQLVNRFTYQGRLECANQMVETATIPELNFNTDQVWLQKCLSHQLESSVIFLNVNCDNANEAANQNEANVIHTIVTALVQSGIPTDHIGVIATYRNQVSLLKRLLDKDIEINTVDQYQGRDKSIILYSSTCTSKSKESKILNDRKRLTVAISRAKHKLIILGDLQVIAQSHPVLNELVKYVGECGSVVDVPL</sequence>
<keyword evidence="14" id="KW-0408">Iron</keyword>
<dbReference type="Proteomes" id="UP000079169">
    <property type="component" value="Unplaced"/>
</dbReference>
<feature type="domain" description="DNA replication factor Dna2 N-terminal" evidence="22">
    <location>
        <begin position="549"/>
        <end position="696"/>
    </location>
</feature>
<name>A0A3Q0J852_DIACI</name>
<dbReference type="AlphaFoldDB" id="A0A3Q0J852"/>
<dbReference type="Pfam" id="PF13086">
    <property type="entry name" value="AAA_11"/>
    <property type="match status" value="1"/>
</dbReference>
<keyword evidence="8" id="KW-0479">Metal-binding</keyword>
<keyword evidence="16" id="KW-0238">DNA-binding</keyword>
<dbReference type="GO" id="GO:0004518">
    <property type="term" value="F:nuclease activity"/>
    <property type="evidence" value="ECO:0007669"/>
    <property type="project" value="UniProtKB-KW"/>
</dbReference>
<dbReference type="InterPro" id="IPR014808">
    <property type="entry name" value="DNA_replication_fac_Dna2_N"/>
</dbReference>
<evidence type="ECO:0000256" key="16">
    <source>
        <dbReference type="ARBA" id="ARBA00023125"/>
    </source>
</evidence>
<evidence type="ECO:0000256" key="9">
    <source>
        <dbReference type="ARBA" id="ARBA00022741"/>
    </source>
</evidence>
<keyword evidence="13" id="KW-0067">ATP-binding</keyword>
<dbReference type="PANTHER" id="PTHR43788">
    <property type="entry name" value="DNA2/NAM7 HELICASE FAMILY MEMBER"/>
    <property type="match status" value="1"/>
</dbReference>
<evidence type="ECO:0000256" key="17">
    <source>
        <dbReference type="ARBA" id="ARBA00023204"/>
    </source>
</evidence>
<feature type="domain" description="DNA replication factor Dna2 N-terminal" evidence="22">
    <location>
        <begin position="788"/>
        <end position="888"/>
    </location>
</feature>
<keyword evidence="10" id="KW-0227">DNA damage</keyword>
<feature type="region of interest" description="Disordered" evidence="21">
    <location>
        <begin position="1"/>
        <end position="30"/>
    </location>
</feature>
<evidence type="ECO:0000259" key="24">
    <source>
        <dbReference type="Pfam" id="PF13087"/>
    </source>
</evidence>
<dbReference type="STRING" id="121845.A0A3Q0J852"/>
<feature type="region of interest" description="Disordered" evidence="21">
    <location>
        <begin position="150"/>
        <end position="169"/>
    </location>
</feature>
<comment type="subcellular location">
    <subcellularLocation>
        <location evidence="2">Nucleus</location>
    </subcellularLocation>
</comment>
<dbReference type="InterPro" id="IPR050534">
    <property type="entry name" value="Coronavir_polyprotein_1ab"/>
</dbReference>
<dbReference type="KEGG" id="dci:103516415"/>
<dbReference type="PANTHER" id="PTHR43788:SF8">
    <property type="entry name" value="DNA-BINDING PROTEIN SMUBP-2"/>
    <property type="match status" value="1"/>
</dbReference>
<evidence type="ECO:0000256" key="3">
    <source>
        <dbReference type="ARBA" id="ARBA00007913"/>
    </source>
</evidence>